<dbReference type="PROSITE" id="PS51257">
    <property type="entry name" value="PROKAR_LIPOPROTEIN"/>
    <property type="match status" value="1"/>
</dbReference>
<reference evidence="3 4" key="1">
    <citation type="submission" date="2019-07" db="EMBL/GenBank/DDBJ databases">
        <title>Whole genome shotgun sequence of Rhodospirillum oryzae NBRC 107573.</title>
        <authorList>
            <person name="Hosoyama A."/>
            <person name="Uohara A."/>
            <person name="Ohji S."/>
            <person name="Ichikawa N."/>
        </authorList>
    </citation>
    <scope>NUCLEOTIDE SEQUENCE [LARGE SCALE GENOMIC DNA]</scope>
    <source>
        <strain evidence="3 4">NBRC 107573</strain>
    </source>
</reference>
<keyword evidence="1" id="KW-0732">Signal</keyword>
<organism evidence="3 4">
    <name type="scientific">Pararhodospirillum oryzae</name>
    <dbReference type="NCBI Taxonomy" id="478448"/>
    <lineage>
        <taxon>Bacteria</taxon>
        <taxon>Pseudomonadati</taxon>
        <taxon>Pseudomonadota</taxon>
        <taxon>Alphaproteobacteria</taxon>
        <taxon>Rhodospirillales</taxon>
        <taxon>Rhodospirillaceae</taxon>
        <taxon>Pararhodospirillum</taxon>
    </lineage>
</organism>
<feature type="chain" id="PRO_5022037457" description="Haem-binding uptake Tiki superfamily ChaN domain-containing protein" evidence="1">
    <location>
        <begin position="22"/>
        <end position="321"/>
    </location>
</feature>
<proteinExistence type="predicted"/>
<comment type="caution">
    <text evidence="3">The sequence shown here is derived from an EMBL/GenBank/DDBJ whole genome shotgun (WGS) entry which is preliminary data.</text>
</comment>
<dbReference type="SUPFAM" id="SSF159501">
    <property type="entry name" value="EreA/ChaN-like"/>
    <property type="match status" value="1"/>
</dbReference>
<dbReference type="RefSeq" id="WP_147163918.1">
    <property type="nucleotide sequence ID" value="NZ_BJZO01000052.1"/>
</dbReference>
<accession>A0A512H8Y1</accession>
<feature type="domain" description="Haem-binding uptake Tiki superfamily ChaN" evidence="2">
    <location>
        <begin position="65"/>
        <end position="268"/>
    </location>
</feature>
<dbReference type="Gene3D" id="3.40.50.11550">
    <property type="match status" value="1"/>
</dbReference>
<sequence length="321" mass="33638">MPLPRLVRHLLGALGASGLLAGCAVTTPPPATPPAFTVTDATPSPLAGQVFEPASGRFVPVDEALARLAAADFVLLGERHDHPDHHALQAFVLDALVRAGRRPALVLEMVDEGQEAALAAWKAERGASLDALAQALDWSGRGWPSFSFYAPLFATARAAGLAVVPGNWPLARIRTLVRSGPDAVPEAERAALGLDRPLPAPAQADLTEELRASHCGMLPETLLPGMAWGQRARDGRMARALADTGPEGGVLIAGSGHTRRDRAVPWVLGALAPGRSVLALAFAEVPDGQQDPRAVPEASAAPVLYDLVWFTPPLPRPPPCP</sequence>
<evidence type="ECO:0000259" key="2">
    <source>
        <dbReference type="Pfam" id="PF04187"/>
    </source>
</evidence>
<dbReference type="InterPro" id="IPR007314">
    <property type="entry name" value="Cofac_haem-bd_dom"/>
</dbReference>
<protein>
    <recommendedName>
        <fullName evidence="2">Haem-binding uptake Tiki superfamily ChaN domain-containing protein</fullName>
    </recommendedName>
</protein>
<dbReference type="EMBL" id="BJZO01000052">
    <property type="protein sequence ID" value="GEO81901.1"/>
    <property type="molecule type" value="Genomic_DNA"/>
</dbReference>
<name>A0A512H8Y1_9PROT</name>
<keyword evidence="4" id="KW-1185">Reference proteome</keyword>
<evidence type="ECO:0000313" key="3">
    <source>
        <dbReference type="EMBL" id="GEO81901.1"/>
    </source>
</evidence>
<dbReference type="CDD" id="cd14727">
    <property type="entry name" value="ChanN-like"/>
    <property type="match status" value="1"/>
</dbReference>
<dbReference type="Pfam" id="PF04187">
    <property type="entry name" value="Cofac_haem_bdg"/>
    <property type="match status" value="1"/>
</dbReference>
<dbReference type="AlphaFoldDB" id="A0A512H8Y1"/>
<feature type="signal peptide" evidence="1">
    <location>
        <begin position="1"/>
        <end position="21"/>
    </location>
</feature>
<evidence type="ECO:0000313" key="4">
    <source>
        <dbReference type="Proteomes" id="UP000321567"/>
    </source>
</evidence>
<evidence type="ECO:0000256" key="1">
    <source>
        <dbReference type="SAM" id="SignalP"/>
    </source>
</evidence>
<dbReference type="Proteomes" id="UP000321567">
    <property type="component" value="Unassembled WGS sequence"/>
</dbReference>
<dbReference type="OrthoDB" id="9795827at2"/>
<gene>
    <name evidence="3" type="ORF">ROR02_20320</name>
</gene>